<feature type="domain" description="Flavodoxin-like" evidence="4">
    <location>
        <begin position="3"/>
        <end position="144"/>
    </location>
</feature>
<dbReference type="PANTHER" id="PTHR19384">
    <property type="entry name" value="NITRIC OXIDE SYNTHASE-RELATED"/>
    <property type="match status" value="1"/>
</dbReference>
<keyword evidence="3" id="KW-0249">Electron transport</keyword>
<evidence type="ECO:0000256" key="1">
    <source>
        <dbReference type="ARBA" id="ARBA00022630"/>
    </source>
</evidence>
<dbReference type="Proteomes" id="UP000199392">
    <property type="component" value="Unassembled WGS sequence"/>
</dbReference>
<dbReference type="OrthoDB" id="9816402at2"/>
<evidence type="ECO:0000256" key="2">
    <source>
        <dbReference type="ARBA" id="ARBA00022643"/>
    </source>
</evidence>
<dbReference type="GO" id="GO:0050660">
    <property type="term" value="F:flavin adenine dinucleotide binding"/>
    <property type="evidence" value="ECO:0007669"/>
    <property type="project" value="TreeGrafter"/>
</dbReference>
<keyword evidence="1" id="KW-0285">Flavoprotein</keyword>
<evidence type="ECO:0000256" key="3">
    <source>
        <dbReference type="ARBA" id="ARBA00022982"/>
    </source>
</evidence>
<dbReference type="PROSITE" id="PS50902">
    <property type="entry name" value="FLAVODOXIN_LIKE"/>
    <property type="match status" value="1"/>
</dbReference>
<dbReference type="SUPFAM" id="SSF52218">
    <property type="entry name" value="Flavoproteins"/>
    <property type="match status" value="1"/>
</dbReference>
<dbReference type="EMBL" id="FOZW01000020">
    <property type="protein sequence ID" value="SFT24752.1"/>
    <property type="molecule type" value="Genomic_DNA"/>
</dbReference>
<dbReference type="Pfam" id="PF00258">
    <property type="entry name" value="Flavodoxin_1"/>
    <property type="match status" value="1"/>
</dbReference>
<dbReference type="RefSeq" id="WP_092430820.1">
    <property type="nucleotide sequence ID" value="NZ_FNCL01000023.1"/>
</dbReference>
<gene>
    <name evidence="5" type="ORF">SAMN04488050_1204</name>
</gene>
<dbReference type="GO" id="GO:0005829">
    <property type="term" value="C:cytosol"/>
    <property type="evidence" value="ECO:0007669"/>
    <property type="project" value="TreeGrafter"/>
</dbReference>
<keyword evidence="2" id="KW-0288">FMN</keyword>
<protein>
    <submittedName>
        <fullName evidence="5">MioC protein</fullName>
    </submittedName>
</protein>
<organism evidence="5 6">
    <name type="scientific">Alloyangia pacifica</name>
    <dbReference type="NCBI Taxonomy" id="311180"/>
    <lineage>
        <taxon>Bacteria</taxon>
        <taxon>Pseudomonadati</taxon>
        <taxon>Pseudomonadota</taxon>
        <taxon>Alphaproteobacteria</taxon>
        <taxon>Rhodobacterales</taxon>
        <taxon>Roseobacteraceae</taxon>
        <taxon>Alloyangia</taxon>
    </lineage>
</organism>
<dbReference type="STRING" id="311180.SAMN04488050_1204"/>
<evidence type="ECO:0000259" key="4">
    <source>
        <dbReference type="PROSITE" id="PS50902"/>
    </source>
</evidence>
<reference evidence="6" key="1">
    <citation type="submission" date="2016-10" db="EMBL/GenBank/DDBJ databases">
        <authorList>
            <person name="Varghese N."/>
            <person name="Submissions S."/>
        </authorList>
    </citation>
    <scope>NUCLEOTIDE SEQUENCE [LARGE SCALE GENOMIC DNA]</scope>
    <source>
        <strain evidence="6">DSM 26894</strain>
    </source>
</reference>
<name>A0A1I6WFP0_9RHOB</name>
<dbReference type="Gene3D" id="3.40.50.360">
    <property type="match status" value="1"/>
</dbReference>
<evidence type="ECO:0000313" key="6">
    <source>
        <dbReference type="Proteomes" id="UP000199392"/>
    </source>
</evidence>
<dbReference type="AlphaFoldDB" id="A0A1I6WFP0"/>
<dbReference type="InterPro" id="IPR001094">
    <property type="entry name" value="Flavdoxin-like"/>
</dbReference>
<keyword evidence="3" id="KW-0813">Transport</keyword>
<dbReference type="PRINTS" id="PR00369">
    <property type="entry name" value="FLAVODOXIN"/>
</dbReference>
<evidence type="ECO:0000313" key="5">
    <source>
        <dbReference type="EMBL" id="SFT24752.1"/>
    </source>
</evidence>
<dbReference type="GO" id="GO:0010181">
    <property type="term" value="F:FMN binding"/>
    <property type="evidence" value="ECO:0007669"/>
    <property type="project" value="InterPro"/>
</dbReference>
<dbReference type="InterPro" id="IPR029039">
    <property type="entry name" value="Flavoprotein-like_sf"/>
</dbReference>
<dbReference type="InterPro" id="IPR008254">
    <property type="entry name" value="Flavodoxin/NO_synth"/>
</dbReference>
<sequence>MNIAIFYGTETGNAEMLADDLSTALDEAHETSVSNLSDTAPDALRTADLNIILCSSYGDGDLPASAQPFADRLEAQSPDLGGVRFAIFGLGDREYHATFGSGSMKLADSLIRRGATLIGERVVHDAASGDLPEDMALPWAEDIIAASHHG</sequence>
<accession>A0A1I6WFP0</accession>
<keyword evidence="6" id="KW-1185">Reference proteome</keyword>
<proteinExistence type="predicted"/>
<dbReference type="GO" id="GO:0016491">
    <property type="term" value="F:oxidoreductase activity"/>
    <property type="evidence" value="ECO:0007669"/>
    <property type="project" value="TreeGrafter"/>
</dbReference>